<comment type="cofactor">
    <cofactor evidence="1">
        <name>[4Fe-4S] cluster</name>
        <dbReference type="ChEBI" id="CHEBI:49883"/>
    </cofactor>
</comment>
<dbReference type="InterPro" id="IPR036021">
    <property type="entry name" value="Tungsten_al_ferr_oxy-like_C"/>
</dbReference>
<gene>
    <name evidence="10" type="ordered locus">Aboo_0427</name>
</gene>
<dbReference type="Gene3D" id="1.10.599.10">
    <property type="entry name" value="Aldehyde Ferredoxin Oxidoreductase Protein, subunit A, domain 3"/>
    <property type="match status" value="1"/>
</dbReference>
<dbReference type="RefSeq" id="WP_008082735.1">
    <property type="nucleotide sequence ID" value="NC_013926.1"/>
</dbReference>
<sequence>MEGYGKILRVNLSTGEIKKEDIPPSIARKFLGGLGIAAYYLYKEVPKGADALGEENKIFIAPGLLTPYGIPTASKTTMTSKSPLTGGFGRSVVGAPMGVELSKAGYSLLIIEGKSDKPVILRIEDDEVSIDDGSELWGMTTKEAQKKLKEKYGKVKTAVIGPAGENLSKISGIDFEERQAARNGLGAVWGSKKLKGLVVKGTKKPKAYDEGALRKLIAKWAKIIKDHPATKDDMGYGSGEFLRWMNLERGTFPTRNWQWGYFQSFYDKAKEGELLGIDPYYWVPKFRSGRNPCPNCTKPCSQVFKLTKYRPGEEIDGPEYETLYSLGGELEIDDPEAVAYLNLLCDEYGLDTISAGVTIGWAMEAYEKGLLTKEDTDGLELKFGNVEAAAEALRKMAYREGKLGELLADGSKVASEKLGKESYKFAIHVKGQELPAYDVRGIKGMALAIAVSYRGACHLTAGIYGTELVGKWWKFDGIDRLSAENKGFEVKTHEDLMQVYDALGICKFSRHMYFLEGFPELVHAVTGFDMSYAELMVIGERIYNVARAFNAREGFTRKDDTLPWRILHEPIPKGKSAGAYVKPKELEHMLDEYYQARGWSEEGIPTKAKLVSLDLDDIAEEVGVGH</sequence>
<dbReference type="InterPro" id="IPR013984">
    <property type="entry name" value="Ald_Fedxn_OxRdtase_dom2"/>
</dbReference>
<dbReference type="GO" id="GO:0051539">
    <property type="term" value="F:4 iron, 4 sulfur cluster binding"/>
    <property type="evidence" value="ECO:0007669"/>
    <property type="project" value="UniProtKB-KW"/>
</dbReference>
<dbReference type="InterPro" id="IPR001203">
    <property type="entry name" value="OxRdtase_Ald_Fedxn_C"/>
</dbReference>
<dbReference type="PANTHER" id="PTHR30038">
    <property type="entry name" value="ALDEHYDE FERREDOXIN OXIDOREDUCTASE"/>
    <property type="match status" value="1"/>
</dbReference>
<reference evidence="10" key="1">
    <citation type="submission" date="2010-02" db="EMBL/GenBank/DDBJ databases">
        <title>Complete sequence of Aciduliprofundum boonei T469.</title>
        <authorList>
            <consortium name="US DOE Joint Genome Institute"/>
            <person name="Lucas S."/>
            <person name="Copeland A."/>
            <person name="Lapidus A."/>
            <person name="Cheng J.-F."/>
            <person name="Bruce D."/>
            <person name="Goodwin L."/>
            <person name="Pitluck S."/>
            <person name="Saunders E."/>
            <person name="Detter J.C."/>
            <person name="Han C."/>
            <person name="Tapia R."/>
            <person name="Land M."/>
            <person name="Hauser L."/>
            <person name="Kyrpides N."/>
            <person name="Mikhailova N."/>
            <person name="Flores G."/>
            <person name="Reysenbach A.-L."/>
            <person name="Woyke T."/>
        </authorList>
    </citation>
    <scope>NUCLEOTIDE SEQUENCE</scope>
    <source>
        <strain evidence="10">T469</strain>
    </source>
</reference>
<evidence type="ECO:0000256" key="8">
    <source>
        <dbReference type="ARBA" id="ARBA00049934"/>
    </source>
</evidence>
<dbReference type="EMBL" id="CP001941">
    <property type="protein sequence ID" value="ADD08238.1"/>
    <property type="molecule type" value="Genomic_DNA"/>
</dbReference>
<evidence type="ECO:0000313" key="11">
    <source>
        <dbReference type="Proteomes" id="UP000001400"/>
    </source>
</evidence>
<dbReference type="STRING" id="439481.Aboo_0427"/>
<keyword evidence="6" id="KW-0408">Iron</keyword>
<dbReference type="GO" id="GO:0009055">
    <property type="term" value="F:electron transfer activity"/>
    <property type="evidence" value="ECO:0007669"/>
    <property type="project" value="InterPro"/>
</dbReference>
<keyword evidence="3" id="KW-0004">4Fe-4S</keyword>
<dbReference type="Pfam" id="PF01314">
    <property type="entry name" value="AFOR_C"/>
    <property type="match status" value="1"/>
</dbReference>
<comment type="similarity">
    <text evidence="2">Belongs to the AOR/FOR family.</text>
</comment>
<dbReference type="HOGENOM" id="CLU_020364_1_0_2"/>
<dbReference type="Gene3D" id="3.60.9.10">
    <property type="entry name" value="Aldehyde ferredoxin oxidoreductase, N-terminal domain"/>
    <property type="match status" value="1"/>
</dbReference>
<feature type="domain" description="Aldehyde ferredoxin oxidoreductase N-terminal" evidence="9">
    <location>
        <begin position="5"/>
        <end position="203"/>
    </location>
</feature>
<dbReference type="InterPro" id="IPR036503">
    <property type="entry name" value="Ald_Fedxn_OxRdtase_N_sf"/>
</dbReference>
<dbReference type="GO" id="GO:0046872">
    <property type="term" value="F:metal ion binding"/>
    <property type="evidence" value="ECO:0007669"/>
    <property type="project" value="UniProtKB-KW"/>
</dbReference>
<dbReference type="PANTHER" id="PTHR30038:SF0">
    <property type="entry name" value="TUNGSTEN-CONTAINING ALDEHYDE FERREDOXIN OXIDOREDUCTASE"/>
    <property type="match status" value="1"/>
</dbReference>
<evidence type="ECO:0000313" key="10">
    <source>
        <dbReference type="EMBL" id="ADD08238.1"/>
    </source>
</evidence>
<dbReference type="Gene3D" id="1.10.569.10">
    <property type="entry name" value="Aldehyde Ferredoxin Oxidoreductase Protein, subunit A, domain 2"/>
    <property type="match status" value="1"/>
</dbReference>
<name>B5IAC1_ACIB4</name>
<dbReference type="EC" id="1.2.7.5" evidence="10"/>
<accession>B5IAC1</accession>
<dbReference type="AlphaFoldDB" id="B5IAC1"/>
<evidence type="ECO:0000256" key="4">
    <source>
        <dbReference type="ARBA" id="ARBA00022723"/>
    </source>
</evidence>
<evidence type="ECO:0000256" key="7">
    <source>
        <dbReference type="ARBA" id="ARBA00023014"/>
    </source>
</evidence>
<keyword evidence="11" id="KW-1185">Reference proteome</keyword>
<evidence type="ECO:0000256" key="2">
    <source>
        <dbReference type="ARBA" id="ARBA00011032"/>
    </source>
</evidence>
<dbReference type="InterPro" id="IPR051919">
    <property type="entry name" value="W-dependent_AOR"/>
</dbReference>
<dbReference type="InterPro" id="IPR013985">
    <property type="entry name" value="Ald_Fedxn_OxRdtase_dom3"/>
</dbReference>
<evidence type="ECO:0000256" key="5">
    <source>
        <dbReference type="ARBA" id="ARBA00023002"/>
    </source>
</evidence>
<dbReference type="Pfam" id="PF02730">
    <property type="entry name" value="AFOR_N"/>
    <property type="match status" value="1"/>
</dbReference>
<dbReference type="eggNOG" id="arCOG00706">
    <property type="taxonomic scope" value="Archaea"/>
</dbReference>
<dbReference type="InterPro" id="IPR013983">
    <property type="entry name" value="Ald_Fedxn_OxRdtase_N"/>
</dbReference>
<dbReference type="OrthoDB" id="30771at2157"/>
<evidence type="ECO:0000259" key="9">
    <source>
        <dbReference type="SMART" id="SM00790"/>
    </source>
</evidence>
<evidence type="ECO:0000256" key="6">
    <source>
        <dbReference type="ARBA" id="ARBA00023004"/>
    </source>
</evidence>
<dbReference type="Proteomes" id="UP000001400">
    <property type="component" value="Chromosome"/>
</dbReference>
<dbReference type="GO" id="GO:0033726">
    <property type="term" value="F:aldehyde ferredoxin oxidoreductase activity"/>
    <property type="evidence" value="ECO:0007669"/>
    <property type="project" value="UniProtKB-EC"/>
</dbReference>
<organism evidence="10 11">
    <name type="scientific">Aciduliprofundum boonei (strain DSM 19572 / T469)</name>
    <dbReference type="NCBI Taxonomy" id="439481"/>
    <lineage>
        <taxon>Archaea</taxon>
        <taxon>Methanobacteriati</taxon>
        <taxon>Thermoplasmatota</taxon>
        <taxon>DHVE2 group</taxon>
        <taxon>Candidatus Aciduliprofundum</taxon>
    </lineage>
</organism>
<dbReference type="KEGG" id="abi:Aboo_0427"/>
<keyword evidence="4" id="KW-0479">Metal-binding</keyword>
<proteinExistence type="inferred from homology"/>
<dbReference type="SUPFAM" id="SSF48310">
    <property type="entry name" value="Aldehyde ferredoxin oxidoreductase, C-terminal domains"/>
    <property type="match status" value="1"/>
</dbReference>
<dbReference type="GeneID" id="8827370"/>
<keyword evidence="5 10" id="KW-0560">Oxidoreductase</keyword>
<evidence type="ECO:0000256" key="3">
    <source>
        <dbReference type="ARBA" id="ARBA00022485"/>
    </source>
</evidence>
<comment type="cofactor">
    <cofactor evidence="8">
        <name>tungstopterin</name>
        <dbReference type="ChEBI" id="CHEBI:30402"/>
    </cofactor>
</comment>
<protein>
    <submittedName>
        <fullName evidence="10">Aldehyde ferredoxin oxidoreductase</fullName>
        <ecNumber evidence="10">1.2.7.5</ecNumber>
    </submittedName>
</protein>
<evidence type="ECO:0000256" key="1">
    <source>
        <dbReference type="ARBA" id="ARBA00001966"/>
    </source>
</evidence>
<dbReference type="SMART" id="SM00790">
    <property type="entry name" value="AFOR_N"/>
    <property type="match status" value="1"/>
</dbReference>
<keyword evidence="7" id="KW-0411">Iron-sulfur</keyword>
<dbReference type="SUPFAM" id="SSF56228">
    <property type="entry name" value="Aldehyde ferredoxin oxidoreductase, N-terminal domain"/>
    <property type="match status" value="1"/>
</dbReference>